<dbReference type="SUPFAM" id="SSF116734">
    <property type="entry name" value="DNA methylase specificity domain"/>
    <property type="match status" value="2"/>
</dbReference>
<evidence type="ECO:0000313" key="6">
    <source>
        <dbReference type="Proteomes" id="UP001497514"/>
    </source>
</evidence>
<dbReference type="InterPro" id="IPR052021">
    <property type="entry name" value="Type-I_RS_S_subunit"/>
</dbReference>
<feature type="domain" description="Type I restriction modification DNA specificity" evidence="4">
    <location>
        <begin position="18"/>
        <end position="189"/>
    </location>
</feature>
<dbReference type="InterPro" id="IPR044946">
    <property type="entry name" value="Restrct_endonuc_typeI_TRD_sf"/>
</dbReference>
<protein>
    <submittedName>
        <fullName evidence="5">Probable type I restriction-modification system, DNA specificity domain protein</fullName>
    </submittedName>
</protein>
<name>A0ABM9NUZ7_9FLAO</name>
<keyword evidence="6" id="KW-1185">Reference proteome</keyword>
<organism evidence="5 6">
    <name type="scientific">Tenacibaculum dicentrarchi</name>
    <dbReference type="NCBI Taxonomy" id="669041"/>
    <lineage>
        <taxon>Bacteria</taxon>
        <taxon>Pseudomonadati</taxon>
        <taxon>Bacteroidota</taxon>
        <taxon>Flavobacteriia</taxon>
        <taxon>Flavobacteriales</taxon>
        <taxon>Flavobacteriaceae</taxon>
        <taxon>Tenacibaculum</taxon>
    </lineage>
</organism>
<gene>
    <name evidence="5" type="ORF">TD3509T_0934</name>
</gene>
<evidence type="ECO:0000256" key="1">
    <source>
        <dbReference type="ARBA" id="ARBA00010923"/>
    </source>
</evidence>
<evidence type="ECO:0000313" key="5">
    <source>
        <dbReference type="EMBL" id="CAL2080051.1"/>
    </source>
</evidence>
<dbReference type="EMBL" id="OZ038524">
    <property type="protein sequence ID" value="CAL2080051.1"/>
    <property type="molecule type" value="Genomic_DNA"/>
</dbReference>
<keyword evidence="2" id="KW-0680">Restriction system</keyword>
<feature type="domain" description="Type I restriction modification DNA specificity" evidence="4">
    <location>
        <begin position="220"/>
        <end position="374"/>
    </location>
</feature>
<dbReference type="InterPro" id="IPR000055">
    <property type="entry name" value="Restrct_endonuc_typeI_TRD"/>
</dbReference>
<evidence type="ECO:0000259" key="4">
    <source>
        <dbReference type="Pfam" id="PF01420"/>
    </source>
</evidence>
<sequence length="389" mass="45340">MDNKKLIPNLRFPEFNNSWEEKRLEEITTKISDGIHSTPKYNNSGKYYFINGNNLVNGKIKVNSNTKKVSTNEFDKHKRDLNSNTLLLSINGTIGNLAYYNNESIILGKSASYINIEKKYPVSYYYYILQSPRIKKYFLSELTGSTIKNLSLKTIKNCRLYSPQLSEQEKIASFLTDVDSKLTQLTKKKALLENYKKGVMQKIFNQKIRFKDNKGNNFPKWEEKTLGEVLDYEQPTKYIVSSTEYQNNFKTPVLTAGKTFLLGHTNEVNNIFTNLPVIIFDDFTMANKFVDFDFKVKSSAMKILKPKSSKINLKFIYESIQLIKYPKGDEHKRFWISEYSKINIKYPCLEEQEKIANFLSEIDNKIKTLNTNIENNKVFKKGLLQKMFV</sequence>
<evidence type="ECO:0000256" key="2">
    <source>
        <dbReference type="ARBA" id="ARBA00022747"/>
    </source>
</evidence>
<dbReference type="Proteomes" id="UP001497514">
    <property type="component" value="Chromosome"/>
</dbReference>
<keyword evidence="3" id="KW-0238">DNA-binding</keyword>
<dbReference type="Gene3D" id="3.90.220.20">
    <property type="entry name" value="DNA methylase specificity domains"/>
    <property type="match status" value="2"/>
</dbReference>
<comment type="similarity">
    <text evidence="1">Belongs to the type-I restriction system S methylase family.</text>
</comment>
<evidence type="ECO:0000256" key="3">
    <source>
        <dbReference type="ARBA" id="ARBA00023125"/>
    </source>
</evidence>
<dbReference type="RefSeq" id="WP_101903409.1">
    <property type="nucleotide sequence ID" value="NZ_OZ038524.1"/>
</dbReference>
<dbReference type="PANTHER" id="PTHR30408:SF12">
    <property type="entry name" value="TYPE I RESTRICTION ENZYME MJAVIII SPECIFICITY SUBUNIT"/>
    <property type="match status" value="1"/>
</dbReference>
<reference evidence="5 6" key="1">
    <citation type="submission" date="2024-05" db="EMBL/GenBank/DDBJ databases">
        <authorList>
            <person name="Duchaud E."/>
        </authorList>
    </citation>
    <scope>NUCLEOTIDE SEQUENCE [LARGE SCALE GENOMIC DNA]</scope>
    <source>
        <strain evidence="5">Ena-SAMPLE-TAB-13-05-2024-13:56:06:370-140309</strain>
    </source>
</reference>
<proteinExistence type="inferred from homology"/>
<dbReference type="PANTHER" id="PTHR30408">
    <property type="entry name" value="TYPE-1 RESTRICTION ENZYME ECOKI SPECIFICITY PROTEIN"/>
    <property type="match status" value="1"/>
</dbReference>
<accession>A0ABM9NUZ7</accession>
<dbReference type="CDD" id="cd17274">
    <property type="entry name" value="RMtype1_S_Eco540ANI-TRD1-CR1_like"/>
    <property type="match status" value="1"/>
</dbReference>
<dbReference type="Gene3D" id="1.10.287.1120">
    <property type="entry name" value="Bipartite methylase S protein"/>
    <property type="match status" value="1"/>
</dbReference>
<dbReference type="Pfam" id="PF01420">
    <property type="entry name" value="Methylase_S"/>
    <property type="match status" value="2"/>
</dbReference>